<keyword evidence="2" id="KW-1133">Transmembrane helix</keyword>
<name>A0AAW0W2F2_CHEQU</name>
<proteinExistence type="predicted"/>
<dbReference type="Proteomes" id="UP001445076">
    <property type="component" value="Unassembled WGS sequence"/>
</dbReference>
<dbReference type="PANTHER" id="PTHR33444">
    <property type="entry name" value="SI:DKEY-19B23.12-RELATED"/>
    <property type="match status" value="1"/>
</dbReference>
<feature type="compositionally biased region" description="Basic residues" evidence="1">
    <location>
        <begin position="15"/>
        <end position="24"/>
    </location>
</feature>
<keyword evidence="2" id="KW-0812">Transmembrane</keyword>
<evidence type="ECO:0000313" key="3">
    <source>
        <dbReference type="EMBL" id="KAK8722564.1"/>
    </source>
</evidence>
<feature type="transmembrane region" description="Helical" evidence="2">
    <location>
        <begin position="152"/>
        <end position="169"/>
    </location>
</feature>
<feature type="compositionally biased region" description="Basic residues" evidence="1">
    <location>
        <begin position="80"/>
        <end position="89"/>
    </location>
</feature>
<feature type="compositionally biased region" description="Basic and acidic residues" evidence="1">
    <location>
        <begin position="35"/>
        <end position="57"/>
    </location>
</feature>
<reference evidence="3 4" key="1">
    <citation type="journal article" date="2024" name="BMC Genomics">
        <title>Genome assembly of redclaw crayfish (Cherax quadricarinatus) provides insights into its immune adaptation and hypoxia tolerance.</title>
        <authorList>
            <person name="Liu Z."/>
            <person name="Zheng J."/>
            <person name="Li H."/>
            <person name="Fang K."/>
            <person name="Wang S."/>
            <person name="He J."/>
            <person name="Zhou D."/>
            <person name="Weng S."/>
            <person name="Chi M."/>
            <person name="Gu Z."/>
            <person name="He J."/>
            <person name="Li F."/>
            <person name="Wang M."/>
        </authorList>
    </citation>
    <scope>NUCLEOTIDE SEQUENCE [LARGE SCALE GENOMIC DNA]</scope>
    <source>
        <strain evidence="3">ZL_2023a</strain>
    </source>
</reference>
<protein>
    <submittedName>
        <fullName evidence="3">Uncharacterized protein</fullName>
    </submittedName>
</protein>
<evidence type="ECO:0000256" key="2">
    <source>
        <dbReference type="SAM" id="Phobius"/>
    </source>
</evidence>
<keyword evidence="2" id="KW-0472">Membrane</keyword>
<feature type="transmembrane region" description="Helical" evidence="2">
    <location>
        <begin position="190"/>
        <end position="214"/>
    </location>
</feature>
<accession>A0AAW0W2F2</accession>
<dbReference type="AlphaFoldDB" id="A0AAW0W2F2"/>
<dbReference type="PANTHER" id="PTHR33444:SF2">
    <property type="entry name" value="MARVEL DOMAIN-CONTAINING PROTEIN"/>
    <property type="match status" value="1"/>
</dbReference>
<sequence>VESGSESSADELKQKSQKSQKSQKRTQPGQPQIDDQLKQQIHQELEQRIQKQEEQKQKTQVGNGGPNSSQDFAHFEKARIMPRPKQPARSRREEADKHSYDGDDDDSGGCGDCLASLIQWPVFIAAAIIVPVFGITFVIIGGININHCKIEPLLPIWLIVQGVVMLLGIGTGGMAKRSSHNGKVSFPMKVLGGIVSLATIAWFLAGNVWVYQAWAQSPDYAHDWFENGCNKSLFNVAFIGIIVLDALFAISVIVGCVAFVLRGCKSK</sequence>
<evidence type="ECO:0000256" key="1">
    <source>
        <dbReference type="SAM" id="MobiDB-lite"/>
    </source>
</evidence>
<dbReference type="EMBL" id="JARKIK010000095">
    <property type="protein sequence ID" value="KAK8722564.1"/>
    <property type="molecule type" value="Genomic_DNA"/>
</dbReference>
<feature type="transmembrane region" description="Helical" evidence="2">
    <location>
        <begin position="234"/>
        <end position="261"/>
    </location>
</feature>
<evidence type="ECO:0000313" key="4">
    <source>
        <dbReference type="Proteomes" id="UP001445076"/>
    </source>
</evidence>
<organism evidence="3 4">
    <name type="scientific">Cherax quadricarinatus</name>
    <name type="common">Australian red claw crayfish</name>
    <dbReference type="NCBI Taxonomy" id="27406"/>
    <lineage>
        <taxon>Eukaryota</taxon>
        <taxon>Metazoa</taxon>
        <taxon>Ecdysozoa</taxon>
        <taxon>Arthropoda</taxon>
        <taxon>Crustacea</taxon>
        <taxon>Multicrustacea</taxon>
        <taxon>Malacostraca</taxon>
        <taxon>Eumalacostraca</taxon>
        <taxon>Eucarida</taxon>
        <taxon>Decapoda</taxon>
        <taxon>Pleocyemata</taxon>
        <taxon>Astacidea</taxon>
        <taxon>Parastacoidea</taxon>
        <taxon>Parastacidae</taxon>
        <taxon>Cherax</taxon>
    </lineage>
</organism>
<dbReference type="InterPro" id="IPR040350">
    <property type="entry name" value="TMEM272"/>
</dbReference>
<feature type="region of interest" description="Disordered" evidence="1">
    <location>
        <begin position="1"/>
        <end position="107"/>
    </location>
</feature>
<keyword evidence="4" id="KW-1185">Reference proteome</keyword>
<comment type="caution">
    <text evidence="3">The sequence shown here is derived from an EMBL/GenBank/DDBJ whole genome shotgun (WGS) entry which is preliminary data.</text>
</comment>
<gene>
    <name evidence="3" type="ORF">OTU49_012278</name>
</gene>
<feature type="compositionally biased region" description="Basic and acidic residues" evidence="1">
    <location>
        <begin position="90"/>
        <end position="101"/>
    </location>
</feature>
<feature type="non-terminal residue" evidence="3">
    <location>
        <position position="1"/>
    </location>
</feature>
<feature type="transmembrane region" description="Helical" evidence="2">
    <location>
        <begin position="122"/>
        <end position="146"/>
    </location>
</feature>